<accession>A0A2N3PRN9</accession>
<name>A0A2N3PRN9_9PROT</name>
<dbReference type="AlphaFoldDB" id="A0A2N3PRN9"/>
<evidence type="ECO:0000313" key="2">
    <source>
        <dbReference type="EMBL" id="PKU23061.1"/>
    </source>
</evidence>
<evidence type="ECO:0008006" key="4">
    <source>
        <dbReference type="Google" id="ProtNLM"/>
    </source>
</evidence>
<dbReference type="OrthoDB" id="8438623at2"/>
<proteinExistence type="predicted"/>
<dbReference type="EMBL" id="PIUM01000024">
    <property type="protein sequence ID" value="PKU23061.1"/>
    <property type="molecule type" value="Genomic_DNA"/>
</dbReference>
<dbReference type="Gene3D" id="3.30.1330.60">
    <property type="entry name" value="OmpA-like domain"/>
    <property type="match status" value="1"/>
</dbReference>
<dbReference type="SUPFAM" id="SSF103088">
    <property type="entry name" value="OmpA-like"/>
    <property type="match status" value="1"/>
</dbReference>
<feature type="compositionally biased region" description="Pro residues" evidence="1">
    <location>
        <begin position="207"/>
        <end position="216"/>
    </location>
</feature>
<comment type="caution">
    <text evidence="2">The sequence shown here is derived from an EMBL/GenBank/DDBJ whole genome shotgun (WGS) entry which is preliminary data.</text>
</comment>
<sequence length="469" mass="47357">MCEVKKERRQVFRGPNLAASSVLLSTILLAGCSSVGSALNPLDWFGSSDQSTSAKENPPDDSGFPKIRNDKRPDVATTKERSDLTKGLAADHSNAKYTQDVLRREGNPTRPLGIESAVAPKDDVSAQTPAVSPVTSPVFVKPSVTQAPAAETAPVSAAPAVTAPATSATAPAPTVASMREQSAVAQPEAASAAAVVPAKPDVVVDDTPPPPPPKLPPSTVAASAPAQTASAAPAPAPAAVEQASSATATAVVAPAPASTAPVSEAKVAAPAAVTAPSPVAEPAPASVDEVYRRRLAEFSSGTTSSPSALTAPAAKPLAPAAEAAPATVLLSPAEYRRTLSHDNGGARPLDAFDGTRSAASFQVAAVRFGEGTAELSAAEIAHLRDVVALYREKGGSIRVLGRSASPRLDIDAKANLLANRQLAGGRAAAIARELIKLGIPARKIYAGAVPSTGAASASNGESTEIYIDY</sequence>
<protein>
    <recommendedName>
        <fullName evidence="4">OmpA-like domain-containing protein</fullName>
    </recommendedName>
</protein>
<reference evidence="3" key="1">
    <citation type="submission" date="2017-12" db="EMBL/GenBank/DDBJ databases">
        <title>Draft genome sequence of Telmatospirillum siberiense 26-4b1T, an acidotolerant peatland alphaproteobacterium potentially involved in sulfur cycling.</title>
        <authorList>
            <person name="Hausmann B."/>
            <person name="Pjevac P."/>
            <person name="Schreck K."/>
            <person name="Herbold C.W."/>
            <person name="Daims H."/>
            <person name="Wagner M."/>
            <person name="Pester M."/>
            <person name="Loy A."/>
        </authorList>
    </citation>
    <scope>NUCLEOTIDE SEQUENCE [LARGE SCALE GENOMIC DNA]</scope>
    <source>
        <strain evidence="3">26-4b1</strain>
    </source>
</reference>
<dbReference type="Proteomes" id="UP000233293">
    <property type="component" value="Unassembled WGS sequence"/>
</dbReference>
<feature type="compositionally biased region" description="Basic and acidic residues" evidence="1">
    <location>
        <begin position="67"/>
        <end position="84"/>
    </location>
</feature>
<feature type="region of interest" description="Disordered" evidence="1">
    <location>
        <begin position="48"/>
        <end position="130"/>
    </location>
</feature>
<evidence type="ECO:0000256" key="1">
    <source>
        <dbReference type="SAM" id="MobiDB-lite"/>
    </source>
</evidence>
<dbReference type="InterPro" id="IPR036737">
    <property type="entry name" value="OmpA-like_sf"/>
</dbReference>
<keyword evidence="3" id="KW-1185">Reference proteome</keyword>
<dbReference type="PROSITE" id="PS51257">
    <property type="entry name" value="PROKAR_LIPOPROTEIN"/>
    <property type="match status" value="1"/>
</dbReference>
<feature type="region of interest" description="Disordered" evidence="1">
    <location>
        <begin position="186"/>
        <end position="237"/>
    </location>
</feature>
<organism evidence="2 3">
    <name type="scientific">Telmatospirillum siberiense</name>
    <dbReference type="NCBI Taxonomy" id="382514"/>
    <lineage>
        <taxon>Bacteria</taxon>
        <taxon>Pseudomonadati</taxon>
        <taxon>Pseudomonadota</taxon>
        <taxon>Alphaproteobacteria</taxon>
        <taxon>Rhodospirillales</taxon>
        <taxon>Rhodospirillaceae</taxon>
        <taxon>Telmatospirillum</taxon>
    </lineage>
</organism>
<gene>
    <name evidence="2" type="ORF">CWS72_18710</name>
</gene>
<evidence type="ECO:0000313" key="3">
    <source>
        <dbReference type="Proteomes" id="UP000233293"/>
    </source>
</evidence>
<dbReference type="RefSeq" id="WP_101252149.1">
    <property type="nucleotide sequence ID" value="NZ_PIUM01000024.1"/>
</dbReference>
<feature type="compositionally biased region" description="Low complexity" evidence="1">
    <location>
        <begin position="217"/>
        <end position="237"/>
    </location>
</feature>
<feature type="compositionally biased region" description="Low complexity" evidence="1">
    <location>
        <begin position="186"/>
        <end position="201"/>
    </location>
</feature>